<dbReference type="Proteomes" id="UP000094291">
    <property type="component" value="Unassembled WGS sequence"/>
</dbReference>
<evidence type="ECO:0000256" key="3">
    <source>
        <dbReference type="SAM" id="Phobius"/>
    </source>
</evidence>
<dbReference type="OrthoDB" id="9763546at2"/>
<reference evidence="4 5" key="1">
    <citation type="submission" date="2016-08" db="EMBL/GenBank/DDBJ databases">
        <authorList>
            <person name="Seilhamer J.J."/>
        </authorList>
    </citation>
    <scope>NUCLEOTIDE SEQUENCE [LARGE SCALE GENOMIC DNA]</scope>
    <source>
        <strain evidence="4 5">PH27A</strain>
    </source>
</reference>
<comment type="subcellular location">
    <subcellularLocation>
        <location evidence="1">Cell envelope</location>
    </subcellularLocation>
</comment>
<proteinExistence type="predicted"/>
<sequence>MSSPSHVAQQLSQFIQLEQQLRQADSLPALGFALVNHTGMLCPCDQVFLWQADAERITHAAHVTQVDAHTPLNQWLNQCCQYWSRQANAQQARTLTAEQCPEALASQWSTYLPTNVLWLPLITASPSDTTHPKLIGALLLVSQQAITLQAYPLLSRWQEAASHAFSALQAHQRSARRWQLPGLRRSRQRLLIFIVLAGFIGLFCWPVRQTVLAPAQIEAKNPSILRAPIRGVVADILVKPNSPVSEGQAVVQMDTREIESQLEASRQQYAIAAAEFRQAQQQALSDPRSKASLEVLRRRRDQAASEVRYLADTKTRMTITAPQKGIVIVDNPSDWQGRAVALGERIMQIAQADQQQLNIQLPVNDAIHLTPDTPVRFFLNSQPTTPLKAHLTQLAYRPQPTLEGTLAYPLKAEFDHSVIPDGDKALNAQSRQLGFKGTAKLYGEPTRLGFYLLRRPLSMLRVWLSF</sequence>
<dbReference type="InterPro" id="IPR050465">
    <property type="entry name" value="UPF0194_transport"/>
</dbReference>
<dbReference type="Gene3D" id="2.40.50.100">
    <property type="match status" value="1"/>
</dbReference>
<accession>A0A1E2V5J8</accession>
<keyword evidence="3" id="KW-0472">Membrane</keyword>
<dbReference type="Gene3D" id="1.10.287.470">
    <property type="entry name" value="Helix hairpin bin"/>
    <property type="match status" value="1"/>
</dbReference>
<gene>
    <name evidence="4" type="ORF">BFW38_00575</name>
</gene>
<dbReference type="GO" id="GO:0030313">
    <property type="term" value="C:cell envelope"/>
    <property type="evidence" value="ECO:0007669"/>
    <property type="project" value="UniProtKB-SubCell"/>
</dbReference>
<evidence type="ECO:0000256" key="2">
    <source>
        <dbReference type="ARBA" id="ARBA00023054"/>
    </source>
</evidence>
<comment type="caution">
    <text evidence="4">The sequence shown here is derived from an EMBL/GenBank/DDBJ whole genome shotgun (WGS) entry which is preliminary data.</text>
</comment>
<keyword evidence="5" id="KW-1185">Reference proteome</keyword>
<dbReference type="Gene3D" id="2.40.30.170">
    <property type="match status" value="1"/>
</dbReference>
<dbReference type="PANTHER" id="PTHR32347:SF23">
    <property type="entry name" value="BLL5650 PROTEIN"/>
    <property type="match status" value="1"/>
</dbReference>
<organism evidence="4 5">
    <name type="scientific">Terasakiispira papahanaumokuakeensis</name>
    <dbReference type="NCBI Taxonomy" id="197479"/>
    <lineage>
        <taxon>Bacteria</taxon>
        <taxon>Pseudomonadati</taxon>
        <taxon>Pseudomonadota</taxon>
        <taxon>Gammaproteobacteria</taxon>
        <taxon>Oceanospirillales</taxon>
        <taxon>Terasakiispira</taxon>
    </lineage>
</organism>
<dbReference type="STRING" id="197479.BFW38_00575"/>
<dbReference type="PANTHER" id="PTHR32347">
    <property type="entry name" value="EFFLUX SYSTEM COMPONENT YKNX-RELATED"/>
    <property type="match status" value="1"/>
</dbReference>
<dbReference type="SUPFAM" id="SSF111369">
    <property type="entry name" value="HlyD-like secretion proteins"/>
    <property type="match status" value="1"/>
</dbReference>
<keyword evidence="3" id="KW-0812">Transmembrane</keyword>
<feature type="transmembrane region" description="Helical" evidence="3">
    <location>
        <begin position="190"/>
        <end position="208"/>
    </location>
</feature>
<evidence type="ECO:0000313" key="4">
    <source>
        <dbReference type="EMBL" id="ODC02257.1"/>
    </source>
</evidence>
<dbReference type="AlphaFoldDB" id="A0A1E2V5J8"/>
<evidence type="ECO:0000313" key="5">
    <source>
        <dbReference type="Proteomes" id="UP000094291"/>
    </source>
</evidence>
<name>A0A1E2V5J8_9GAMM</name>
<keyword evidence="2" id="KW-0175">Coiled coil</keyword>
<dbReference type="EMBL" id="MDTQ01000001">
    <property type="protein sequence ID" value="ODC02257.1"/>
    <property type="molecule type" value="Genomic_DNA"/>
</dbReference>
<dbReference type="RefSeq" id="WP_068996641.1">
    <property type="nucleotide sequence ID" value="NZ_MDTQ01000001.1"/>
</dbReference>
<protein>
    <submittedName>
        <fullName evidence="4">Uncharacterized protein</fullName>
    </submittedName>
</protein>
<evidence type="ECO:0000256" key="1">
    <source>
        <dbReference type="ARBA" id="ARBA00004196"/>
    </source>
</evidence>
<keyword evidence="3" id="KW-1133">Transmembrane helix</keyword>